<feature type="compositionally biased region" description="Basic and acidic residues" evidence="1">
    <location>
        <begin position="2794"/>
        <end position="2805"/>
    </location>
</feature>
<feature type="region of interest" description="Disordered" evidence="1">
    <location>
        <begin position="951"/>
        <end position="973"/>
    </location>
</feature>
<evidence type="ECO:0000313" key="2">
    <source>
        <dbReference type="EMBL" id="GAA4620319.1"/>
    </source>
</evidence>
<evidence type="ECO:0000313" key="3">
    <source>
        <dbReference type="Proteomes" id="UP001501442"/>
    </source>
</evidence>
<feature type="compositionally biased region" description="Polar residues" evidence="1">
    <location>
        <begin position="1875"/>
        <end position="1904"/>
    </location>
</feature>
<feature type="compositionally biased region" description="Basic and acidic residues" evidence="1">
    <location>
        <begin position="700"/>
        <end position="721"/>
    </location>
</feature>
<feature type="region of interest" description="Disordered" evidence="1">
    <location>
        <begin position="1867"/>
        <end position="1914"/>
    </location>
</feature>
<feature type="region of interest" description="Disordered" evidence="1">
    <location>
        <begin position="1591"/>
        <end position="1638"/>
    </location>
</feature>
<sequence length="2862" mass="313052">MRSPALDTESGPETAKLDELLASTDMGVVGGRPVALWLPGAPADGLRFDEATLRALGDLVPPQTVFVIAAERDGQMVVGDRPVSAATLRRTIAARAPGMQPFLLVPGAAGVAEPLAREFDGPVLAAPDGMRLDLGTGLTLGAALTFFHPSQDGPVPEPFRVYVPGKPDGGPIAASLTAGAREVPTIDVPVTESRPLDEMARSIGVPRAGLPYMSTLLAAIGFEMAVRDQTFTEKQQDDLVQRLLANYPYLLGRSTDDNASGLVVPVGSIEILITFDPQRPQRVVRNPAGSYTAPSKQAAPDGSSMAVGTINAAYGTGAHGETYGGQTGATRGKIGFSFGIGGLAPRVLNLIRVGGSIAGTANQSNRSTTAVKDAERGKVEDGRIEADLIAYPEVNISYKIREQRRNEPVPRWQDLPRHHIPESGEEALLVWVPKPYTEQSPAPMTTVTATGPEVDRRRGTLPRNYYASGLTDIPRLFDETLRALSRQGLRLHTGSVTREELLQKLWNLNTHLDSAVNERQIGYQITLHDDRGKPIAMVQVHSRLLKPATAQQVGAVSDKVHLEDVRTAIDGSSGGHTLTNSTTAALSVEFDLLPNPGIEGLGLNLSASASYSKTRTDTLSAGRTGLWVLVPRYTGRTAAYNVEFEHHATVSVLGGRRAEPTTPVRGRGLVRMPVKAAFAHGFTVDRATLENPPDGNTMPYRDDAVLDSGRRPQDPQSKDVPLHVQKGKGVGMGLVRVSDEAVSRLRGIVENEVSGFLPRDQDDPFAGHHWYSHGNRLGRRLDNRELLRKMISTQGLDSHYDQIHQDGMTFTLRLSSGIAGTDLDVDSVKVTVKARQSATRPPRYHRTTNEYHTVNLAMGMDTTGQSVSRSRKLAAGVSLRGLYTFLRGAAMGVEIQRTVGAADSVGFLNNRPELLEYPGEVDEFTLTSDYEVGFEYKYSGRTGEIVQRPERTGEVGRPPEQTRNRLRKHRRPQQVRLPGQTAVVHLMPLGTAEQRGPVRKGRAPDDLLDQGVGYFVDTTGLRELAGRALTDLTGPAGTADADIDTFAGTIGVRAHLREILKGEYTTDRLFDTGLFVDTLGALDISGEMYDVGFSGSSGDKFVKGDIKLALLENRLTDNNSSGIAWDQLDFAFGGGAGHAGLAGEADLNRRWQWNTSTSSGRTGAKELIQLDFNQVYAFTARLDLAVSARQEKHSKPAPIWTKRLVRERLGPRTVMFLLSEPEALKRYADDSVPISDAQLTDALTRWQDGKLTLSGDTVARVLTRWRTDLRTRTTQPAGALDTERAERLRQANGFADALSRMHRTGSAPVRDADVRRDFNATFTRSTRLEEPRDSSAAVDMSGSQDLLDYAKGAVDLPDGRLTEAMNAWQNGDLTLNGDVVAEILARWMTTAPHLSDRTDDRDELVQLLYDLHSAGALPIRQAATRERFETILPQERRPLPRPKTPLEHMELPEYLTREDPGGRMLGHSGMQTYRHDDGRTTYQIVKEQIEAVAPGMLAAGAEIWDRRGRVVGRMQGGVDALQAMLAQGRDVGMFEEFLSTNGHSFYLAHPSGWLLTDIVEINISSVLTSAPKVGEFVPNTGIEVYSHGYRSASTSKSKDGSQSLTTKLSAGGTDTYTGSGAGAGKISEGHHRGTTRAETGVTEQTVYDWSGHYLADFGEAMTVKVRRLRMSGRPLNNLLQRTFNPMTWHNRTSEVTVSGRLEIQVPRAIAEAGVIRGPSARRDLAALPKLPGNGFIAGTMIDDALPIAQKMLAQVFKPGAVARMFGAGGPKEESSRSLPVLLSRLHLTNHLAEATGGSTYQVAEGLHMPGDADTRADLFLEGGLYDLQVIAPMKEGTGTGRYSKHQSGTTTFAGTDHVRLEGDYQVDGAVGPQLKPSQDQPPYTWNPDQPGSRVTSLNQNSAGTENYRREQHAKEQGPVYMVRLQFRGRLYADKFQHHMFRKPTLKGRFHSDPISGDVYAELFEAEVNELRAKIEQERADARPRTEAWPDMRRAPAFDLAPLLTGAAENHLEAARAYQHVARQIRTQVGGDRPVVLTADDRTLAMQRYRAALSWAVETMRADFGAARGAVGDDVAEAANRQTYETRLDQLREWEQGNRAVHPAQRIGPNGQPARTPDLATAMNQDVDAMIRDVQAARDDMNAAIANASARDGRPRTPLQILPELPPGISVLGQDPVYVARDVAHALDTHVRVDVRQAGGAMRSTWIAPDGGVHAFDPARDRVDEDGNLHVSDERGERPFTADLVYQRGLLSDWHRTDVATFALDDAELGRLYRDSMARQQTFEQAVAEEIAARRERLETVHPGMSERLRHAYEAHEFWRSELDWRSERRSEIDRRINRLNTDVTASTRQLKLLRETPDTATERAEIKRRLDQHQADLEDLTQTRKEVRDTRDDKDRADNAGAILDGLRDLARPGGRPQQSPQIMRRMGERLDDLTSLERLARSPRVRRAYRTRSPDTTAATIEDELIQARSGAVSLVLSSGRPLVAANQDDTVRWFDTLGRPVGRPAGVTASLDLDLDGEVRNPVDGLSDLRLGQAIFQRLRSSAAAVAKQGGTSSSHVPQALLSQDPPRVPMGLALTDAHLSMQDDGRTVLHAGPGRPLADYAPVFWLMHGAPNNGVTVEDIVGTDWTNALDFLTADRGMSLSQRVEEELSRPDRFVRTRSELPDDLRSGTWVAFDGDTATGAAVALGRGRYRTYVPGAEIRSLSAEELRLEAGAWPTFLIVDPDQHFSLRLPSSQPVSLLTSSSEDAGPEGTIGTIGASDASSFPHLYATAVASLRGSGSARVRPRSPAAGERSRPDRPRVFLEEPQAAPGHDRTASTRVPETDEREPQRKNTETDGIGLQYVKSSYSKEACVEVTVVWR</sequence>
<proteinExistence type="predicted"/>
<gene>
    <name evidence="2" type="ORF">GCM10023196_003840</name>
</gene>
<reference evidence="3" key="1">
    <citation type="journal article" date="2019" name="Int. J. Syst. Evol. Microbiol.">
        <title>The Global Catalogue of Microorganisms (GCM) 10K type strain sequencing project: providing services to taxonomists for standard genome sequencing and annotation.</title>
        <authorList>
            <consortium name="The Broad Institute Genomics Platform"/>
            <consortium name="The Broad Institute Genome Sequencing Center for Infectious Disease"/>
            <person name="Wu L."/>
            <person name="Ma J."/>
        </authorList>
    </citation>
    <scope>NUCLEOTIDE SEQUENCE [LARGE SCALE GENOMIC DNA]</scope>
    <source>
        <strain evidence="3">JCM 17939</strain>
    </source>
</reference>
<dbReference type="RefSeq" id="WP_345428662.1">
    <property type="nucleotide sequence ID" value="NZ_BAABHK010000001.1"/>
</dbReference>
<organism evidence="2 3">
    <name type="scientific">Actinoallomurus vinaceus</name>
    <dbReference type="NCBI Taxonomy" id="1080074"/>
    <lineage>
        <taxon>Bacteria</taxon>
        <taxon>Bacillati</taxon>
        <taxon>Actinomycetota</taxon>
        <taxon>Actinomycetes</taxon>
        <taxon>Streptosporangiales</taxon>
        <taxon>Thermomonosporaceae</taxon>
        <taxon>Actinoallomurus</taxon>
    </lineage>
</organism>
<feature type="region of interest" description="Disordered" evidence="1">
    <location>
        <begin position="2740"/>
        <end position="2761"/>
    </location>
</feature>
<protein>
    <submittedName>
        <fullName evidence="2">Uncharacterized protein</fullName>
    </submittedName>
</protein>
<feature type="compositionally biased region" description="Basic and acidic residues" evidence="1">
    <location>
        <begin position="2813"/>
        <end position="2836"/>
    </location>
</feature>
<feature type="region of interest" description="Disordered" evidence="1">
    <location>
        <begin position="2780"/>
        <end position="2841"/>
    </location>
</feature>
<feature type="compositionally biased region" description="Basic residues" evidence="1">
    <location>
        <begin position="964"/>
        <end position="973"/>
    </location>
</feature>
<feature type="region of interest" description="Disordered" evidence="1">
    <location>
        <begin position="2371"/>
        <end position="2422"/>
    </location>
</feature>
<feature type="compositionally biased region" description="Basic and acidic residues" evidence="1">
    <location>
        <begin position="2371"/>
        <end position="2398"/>
    </location>
</feature>
<evidence type="ECO:0000256" key="1">
    <source>
        <dbReference type="SAM" id="MobiDB-lite"/>
    </source>
</evidence>
<comment type="caution">
    <text evidence="2">The sequence shown here is derived from an EMBL/GenBank/DDBJ whole genome shotgun (WGS) entry which is preliminary data.</text>
</comment>
<keyword evidence="3" id="KW-1185">Reference proteome</keyword>
<accession>A0ABP8U1F6</accession>
<dbReference type="Proteomes" id="UP001501442">
    <property type="component" value="Unassembled WGS sequence"/>
</dbReference>
<name>A0ABP8U1F6_9ACTN</name>
<feature type="region of interest" description="Disordered" evidence="1">
    <location>
        <begin position="686"/>
        <end position="724"/>
    </location>
</feature>
<dbReference type="EMBL" id="BAABHK010000001">
    <property type="protein sequence ID" value="GAA4620319.1"/>
    <property type="molecule type" value="Genomic_DNA"/>
</dbReference>
<feature type="compositionally biased region" description="Polar residues" evidence="1">
    <location>
        <begin position="1591"/>
        <end position="1618"/>
    </location>
</feature>